<feature type="transmembrane region" description="Helical" evidence="1">
    <location>
        <begin position="243"/>
        <end position="263"/>
    </location>
</feature>
<keyword evidence="1" id="KW-0812">Transmembrane</keyword>
<feature type="transmembrane region" description="Helical" evidence="1">
    <location>
        <begin position="214"/>
        <end position="231"/>
    </location>
</feature>
<dbReference type="EMBL" id="CACVAW010000010">
    <property type="protein sequence ID" value="CAA6802700.1"/>
    <property type="molecule type" value="Genomic_DNA"/>
</dbReference>
<keyword evidence="1" id="KW-0472">Membrane</keyword>
<evidence type="ECO:0000313" key="2">
    <source>
        <dbReference type="EMBL" id="CAA6802700.1"/>
    </source>
</evidence>
<proteinExistence type="predicted"/>
<sequence>MTKGLKFVSVGVAFALLIFLGFKSYSYSDTYQKNTYDLIKTKSIENLVESNTKTLIDTLTFGLISFDEVNKTKELYISQNLNKSKANEYSLYFILVISLLVLSYFFLSLRVFISIMSIALLITLFFGLVCPILTVLIQKNISYIGDVVISYESKSILGSIHKLYYNDNIIVALIIFCFSVILPVLKTFCILFVVLFENKYTPCVINFFKSIGKWSMADIFVVSILLVFLSLDSNINTKAIIEVGFYFFFVYVVLSMIVTILVNRTITQASSQKFT</sequence>
<dbReference type="InterPro" id="IPR007498">
    <property type="entry name" value="PqiA-like"/>
</dbReference>
<dbReference type="Pfam" id="PF04403">
    <property type="entry name" value="PqiA"/>
    <property type="match status" value="1"/>
</dbReference>
<protein>
    <recommendedName>
        <fullName evidence="3">Paraquat-inducible protein A</fullName>
    </recommendedName>
</protein>
<dbReference type="AlphaFoldDB" id="A0A6S6RZT9"/>
<feature type="transmembrane region" description="Helical" evidence="1">
    <location>
        <begin position="169"/>
        <end position="194"/>
    </location>
</feature>
<feature type="transmembrane region" description="Helical" evidence="1">
    <location>
        <begin position="119"/>
        <end position="137"/>
    </location>
</feature>
<evidence type="ECO:0008006" key="3">
    <source>
        <dbReference type="Google" id="ProtNLM"/>
    </source>
</evidence>
<gene>
    <name evidence="2" type="ORF">HELGO_WM2578</name>
</gene>
<evidence type="ECO:0000256" key="1">
    <source>
        <dbReference type="SAM" id="Phobius"/>
    </source>
</evidence>
<accession>A0A6S6RZT9</accession>
<name>A0A6S6RZT9_9BACT</name>
<organism evidence="2">
    <name type="scientific">uncultured Campylobacterales bacterium</name>
    <dbReference type="NCBI Taxonomy" id="352960"/>
    <lineage>
        <taxon>Bacteria</taxon>
        <taxon>Pseudomonadati</taxon>
        <taxon>Campylobacterota</taxon>
        <taxon>Epsilonproteobacteria</taxon>
        <taxon>Campylobacterales</taxon>
        <taxon>environmental samples</taxon>
    </lineage>
</organism>
<keyword evidence="1" id="KW-1133">Transmembrane helix</keyword>
<reference evidence="2" key="1">
    <citation type="submission" date="2020-01" db="EMBL/GenBank/DDBJ databases">
        <authorList>
            <person name="Meier V. D."/>
            <person name="Meier V D."/>
        </authorList>
    </citation>
    <scope>NUCLEOTIDE SEQUENCE</scope>
    <source>
        <strain evidence="2">HLG_WM_MAG_12</strain>
    </source>
</reference>
<feature type="transmembrane region" description="Helical" evidence="1">
    <location>
        <begin position="89"/>
        <end position="107"/>
    </location>
</feature>